<protein>
    <submittedName>
        <fullName evidence="2">Uncharacterized protein</fullName>
    </submittedName>
</protein>
<name>A0ABD0TVV4_DENTH</name>
<dbReference type="EMBL" id="JANQDX010000020">
    <property type="protein sequence ID" value="KAL0903749.1"/>
    <property type="molecule type" value="Genomic_DNA"/>
</dbReference>
<dbReference type="Proteomes" id="UP001552299">
    <property type="component" value="Unassembled WGS sequence"/>
</dbReference>
<keyword evidence="1" id="KW-0472">Membrane</keyword>
<keyword evidence="1" id="KW-0812">Transmembrane</keyword>
<evidence type="ECO:0000313" key="3">
    <source>
        <dbReference type="Proteomes" id="UP001552299"/>
    </source>
</evidence>
<reference evidence="2 3" key="1">
    <citation type="journal article" date="2024" name="Plant Biotechnol. J.">
        <title>Dendrobium thyrsiflorum genome and its molecular insights into genes involved in important horticultural traits.</title>
        <authorList>
            <person name="Chen B."/>
            <person name="Wang J.Y."/>
            <person name="Zheng P.J."/>
            <person name="Li K.L."/>
            <person name="Liang Y.M."/>
            <person name="Chen X.F."/>
            <person name="Zhang C."/>
            <person name="Zhao X."/>
            <person name="He X."/>
            <person name="Zhang G.Q."/>
            <person name="Liu Z.J."/>
            <person name="Xu Q."/>
        </authorList>
    </citation>
    <scope>NUCLEOTIDE SEQUENCE [LARGE SCALE GENOMIC DNA]</scope>
    <source>
        <strain evidence="2">GZMU011</strain>
    </source>
</reference>
<evidence type="ECO:0000256" key="1">
    <source>
        <dbReference type="SAM" id="Phobius"/>
    </source>
</evidence>
<gene>
    <name evidence="2" type="ORF">M5K25_028147</name>
</gene>
<evidence type="ECO:0000313" key="2">
    <source>
        <dbReference type="EMBL" id="KAL0903749.1"/>
    </source>
</evidence>
<comment type="caution">
    <text evidence="2">The sequence shown here is derived from an EMBL/GenBank/DDBJ whole genome shotgun (WGS) entry which is preliminary data.</text>
</comment>
<accession>A0ABD0TVV4</accession>
<proteinExistence type="predicted"/>
<sequence>MAAATGARPCGQPRHPQSHNLFGLLIYAQFGSIFSVVASELFCQRSQSGGDILHACYNDQEEEDEDDELNR</sequence>
<feature type="transmembrane region" description="Helical" evidence="1">
    <location>
        <begin position="21"/>
        <end position="43"/>
    </location>
</feature>
<organism evidence="2 3">
    <name type="scientific">Dendrobium thyrsiflorum</name>
    <name type="common">Pinecone-like raceme dendrobium</name>
    <name type="synonym">Orchid</name>
    <dbReference type="NCBI Taxonomy" id="117978"/>
    <lineage>
        <taxon>Eukaryota</taxon>
        <taxon>Viridiplantae</taxon>
        <taxon>Streptophyta</taxon>
        <taxon>Embryophyta</taxon>
        <taxon>Tracheophyta</taxon>
        <taxon>Spermatophyta</taxon>
        <taxon>Magnoliopsida</taxon>
        <taxon>Liliopsida</taxon>
        <taxon>Asparagales</taxon>
        <taxon>Orchidaceae</taxon>
        <taxon>Epidendroideae</taxon>
        <taxon>Malaxideae</taxon>
        <taxon>Dendrobiinae</taxon>
        <taxon>Dendrobium</taxon>
    </lineage>
</organism>
<keyword evidence="1" id="KW-1133">Transmembrane helix</keyword>
<dbReference type="AlphaFoldDB" id="A0ABD0TVV4"/>
<keyword evidence="3" id="KW-1185">Reference proteome</keyword>